<gene>
    <name evidence="2" type="ORF">ACFQDO_07475</name>
</gene>
<evidence type="ECO:0000313" key="3">
    <source>
        <dbReference type="Proteomes" id="UP001596189"/>
    </source>
</evidence>
<protein>
    <submittedName>
        <fullName evidence="2">Uncharacterized protein</fullName>
    </submittedName>
</protein>
<dbReference type="RefSeq" id="WP_345718430.1">
    <property type="nucleotide sequence ID" value="NZ_BAABFP010000008.1"/>
</dbReference>
<name>A0ABW1JDS5_9ACTN</name>
<reference evidence="3" key="1">
    <citation type="journal article" date="2019" name="Int. J. Syst. Evol. Microbiol.">
        <title>The Global Catalogue of Microorganisms (GCM) 10K type strain sequencing project: providing services to taxonomists for standard genome sequencing and annotation.</title>
        <authorList>
            <consortium name="The Broad Institute Genomics Platform"/>
            <consortium name="The Broad Institute Genome Sequencing Center for Infectious Disease"/>
            <person name="Wu L."/>
            <person name="Ma J."/>
        </authorList>
    </citation>
    <scope>NUCLEOTIDE SEQUENCE [LARGE SCALE GENOMIC DNA]</scope>
    <source>
        <strain evidence="3">KACC 14249</strain>
    </source>
</reference>
<keyword evidence="3" id="KW-1185">Reference proteome</keyword>
<dbReference type="Proteomes" id="UP001596189">
    <property type="component" value="Unassembled WGS sequence"/>
</dbReference>
<sequence>MGATDLGVRMQGTKTTLPAQPMPQELGSGTYLIITVPSDEVRLTLTWKDEGGRRIATQHRTAIEGN</sequence>
<accession>A0ABW1JDS5</accession>
<evidence type="ECO:0000256" key="1">
    <source>
        <dbReference type="SAM" id="MobiDB-lite"/>
    </source>
</evidence>
<feature type="region of interest" description="Disordered" evidence="1">
    <location>
        <begin position="1"/>
        <end position="24"/>
    </location>
</feature>
<dbReference type="EMBL" id="JBHSRD010000003">
    <property type="protein sequence ID" value="MFC6006968.1"/>
    <property type="molecule type" value="Genomic_DNA"/>
</dbReference>
<comment type="caution">
    <text evidence="2">The sequence shown here is derived from an EMBL/GenBank/DDBJ whole genome shotgun (WGS) entry which is preliminary data.</text>
</comment>
<evidence type="ECO:0000313" key="2">
    <source>
        <dbReference type="EMBL" id="MFC6006968.1"/>
    </source>
</evidence>
<proteinExistence type="predicted"/>
<organism evidence="2 3">
    <name type="scientific">Angustibacter luteus</name>
    <dbReference type="NCBI Taxonomy" id="658456"/>
    <lineage>
        <taxon>Bacteria</taxon>
        <taxon>Bacillati</taxon>
        <taxon>Actinomycetota</taxon>
        <taxon>Actinomycetes</taxon>
        <taxon>Kineosporiales</taxon>
        <taxon>Kineosporiaceae</taxon>
    </lineage>
</organism>